<comment type="caution">
    <text evidence="8">The sequence shown here is derived from an EMBL/GenBank/DDBJ whole genome shotgun (WGS) entry which is preliminary data.</text>
</comment>
<proteinExistence type="inferred from homology"/>
<evidence type="ECO:0000256" key="3">
    <source>
        <dbReference type="ARBA" id="ARBA00022475"/>
    </source>
</evidence>
<evidence type="ECO:0000256" key="2">
    <source>
        <dbReference type="ARBA" id="ARBA00006386"/>
    </source>
</evidence>
<comment type="similarity">
    <text evidence="2">Belongs to the UPF0718 family.</text>
</comment>
<keyword evidence="5 7" id="KW-1133">Transmembrane helix</keyword>
<accession>A0ABW2AZW6</accession>
<feature type="transmembrane region" description="Helical" evidence="7">
    <location>
        <begin position="223"/>
        <end position="243"/>
    </location>
</feature>
<evidence type="ECO:0000256" key="1">
    <source>
        <dbReference type="ARBA" id="ARBA00004651"/>
    </source>
</evidence>
<dbReference type="InterPro" id="IPR005524">
    <property type="entry name" value="DUF318"/>
</dbReference>
<feature type="transmembrane region" description="Helical" evidence="7">
    <location>
        <begin position="86"/>
        <end position="102"/>
    </location>
</feature>
<feature type="transmembrane region" description="Helical" evidence="7">
    <location>
        <begin position="249"/>
        <end position="273"/>
    </location>
</feature>
<evidence type="ECO:0000313" key="8">
    <source>
        <dbReference type="EMBL" id="MFC6758985.1"/>
    </source>
</evidence>
<evidence type="ECO:0000256" key="5">
    <source>
        <dbReference type="ARBA" id="ARBA00022989"/>
    </source>
</evidence>
<dbReference type="InterPro" id="IPR052923">
    <property type="entry name" value="UPF0718"/>
</dbReference>
<sequence length="344" mass="35657">MADTTQTSQTLSAALRWRPGAWAFTLAILVALALFDLPQLVPTLVFAGKALAGTAPFIAFAVLAVAYLKASGAETLLARAFEGNPARMIVMAALLGGLSPFCSCEVIPFIAALLAVGAPLGAVMAFWLASPLMDPAMFAITSGTLGWDFAIAKTLAAVGIGMFGGFGVMLAANTPLFADPLRERPAVGGCCGVKKPFSGQPAWRFWQEGARREVFRDTAMDNALFLIKWLTLAYVVEALMLTYVPADWIAGVLGGTGLMPILLGALVGAPAYLNGYAAVPLVDALLAQGMTQGAAMSFVIAGGVSCIPAAIAVWALVKPRVFAAYIGFALIGAIIAGLLWQAVA</sequence>
<dbReference type="EMBL" id="JBHSWG010000001">
    <property type="protein sequence ID" value="MFC6758985.1"/>
    <property type="molecule type" value="Genomic_DNA"/>
</dbReference>
<dbReference type="Proteomes" id="UP001596353">
    <property type="component" value="Unassembled WGS sequence"/>
</dbReference>
<reference evidence="9" key="1">
    <citation type="journal article" date="2019" name="Int. J. Syst. Evol. Microbiol.">
        <title>The Global Catalogue of Microorganisms (GCM) 10K type strain sequencing project: providing services to taxonomists for standard genome sequencing and annotation.</title>
        <authorList>
            <consortium name="The Broad Institute Genomics Platform"/>
            <consortium name="The Broad Institute Genome Sequencing Center for Infectious Disease"/>
            <person name="Wu L."/>
            <person name="Ma J."/>
        </authorList>
    </citation>
    <scope>NUCLEOTIDE SEQUENCE [LARGE SCALE GENOMIC DNA]</scope>
    <source>
        <strain evidence="9">CCUG 66188</strain>
    </source>
</reference>
<feature type="transmembrane region" description="Helical" evidence="7">
    <location>
        <begin position="44"/>
        <end position="66"/>
    </location>
</feature>
<feature type="transmembrane region" description="Helical" evidence="7">
    <location>
        <begin position="20"/>
        <end position="37"/>
    </location>
</feature>
<keyword evidence="4 7" id="KW-0812">Transmembrane</keyword>
<dbReference type="PANTHER" id="PTHR34184">
    <property type="entry name" value="UPF0718 PROTEIN YCGR"/>
    <property type="match status" value="1"/>
</dbReference>
<evidence type="ECO:0000313" key="9">
    <source>
        <dbReference type="Proteomes" id="UP001596353"/>
    </source>
</evidence>
<dbReference type="PANTHER" id="PTHR34184:SF4">
    <property type="entry name" value="UPF0718 PROTEIN YCGR"/>
    <property type="match status" value="1"/>
</dbReference>
<feature type="transmembrane region" description="Helical" evidence="7">
    <location>
        <begin position="294"/>
        <end position="316"/>
    </location>
</feature>
<gene>
    <name evidence="8" type="ORF">ACFQFQ_04795</name>
</gene>
<evidence type="ECO:0000256" key="6">
    <source>
        <dbReference type="ARBA" id="ARBA00023136"/>
    </source>
</evidence>
<dbReference type="Pfam" id="PF03773">
    <property type="entry name" value="ArsP_1"/>
    <property type="match status" value="1"/>
</dbReference>
<feature type="transmembrane region" description="Helical" evidence="7">
    <location>
        <begin position="149"/>
        <end position="172"/>
    </location>
</feature>
<evidence type="ECO:0000256" key="4">
    <source>
        <dbReference type="ARBA" id="ARBA00022692"/>
    </source>
</evidence>
<protein>
    <submittedName>
        <fullName evidence="8">Permease</fullName>
    </submittedName>
</protein>
<evidence type="ECO:0000256" key="7">
    <source>
        <dbReference type="SAM" id="Phobius"/>
    </source>
</evidence>
<feature type="transmembrane region" description="Helical" evidence="7">
    <location>
        <begin position="322"/>
        <end position="343"/>
    </location>
</feature>
<feature type="transmembrane region" description="Helical" evidence="7">
    <location>
        <begin position="109"/>
        <end position="129"/>
    </location>
</feature>
<name>A0ABW2AZW6_9RHOB</name>
<organism evidence="8 9">
    <name type="scientific">Sulfitobacter porphyrae</name>
    <dbReference type="NCBI Taxonomy" id="1246864"/>
    <lineage>
        <taxon>Bacteria</taxon>
        <taxon>Pseudomonadati</taxon>
        <taxon>Pseudomonadota</taxon>
        <taxon>Alphaproteobacteria</taxon>
        <taxon>Rhodobacterales</taxon>
        <taxon>Roseobacteraceae</taxon>
        <taxon>Sulfitobacter</taxon>
    </lineage>
</organism>
<comment type="subcellular location">
    <subcellularLocation>
        <location evidence="1">Cell membrane</location>
        <topology evidence="1">Multi-pass membrane protein</topology>
    </subcellularLocation>
</comment>
<keyword evidence="3" id="KW-1003">Cell membrane</keyword>
<keyword evidence="9" id="KW-1185">Reference proteome</keyword>
<keyword evidence="6 7" id="KW-0472">Membrane</keyword>